<comment type="similarity">
    <text evidence="2 8">Belongs to the PHP hydrolase family. HisK subfamily.</text>
</comment>
<dbReference type="PANTHER" id="PTHR21039">
    <property type="entry name" value="HISTIDINOL PHOSPHATASE-RELATED"/>
    <property type="match status" value="1"/>
</dbReference>
<evidence type="ECO:0000256" key="7">
    <source>
        <dbReference type="ARBA" id="ARBA00049158"/>
    </source>
</evidence>
<evidence type="ECO:0000256" key="8">
    <source>
        <dbReference type="RuleBase" id="RU366003"/>
    </source>
</evidence>
<gene>
    <name evidence="10" type="ORF">H8S34_05915</name>
</gene>
<keyword evidence="6 8" id="KW-0368">Histidine biosynthesis</keyword>
<dbReference type="EC" id="3.1.3.15" evidence="3 8"/>
<evidence type="ECO:0000256" key="6">
    <source>
        <dbReference type="ARBA" id="ARBA00023102"/>
    </source>
</evidence>
<comment type="catalytic activity">
    <reaction evidence="7 8">
        <text>L-histidinol phosphate + H2O = L-histidinol + phosphate</text>
        <dbReference type="Rhea" id="RHEA:14465"/>
        <dbReference type="ChEBI" id="CHEBI:15377"/>
        <dbReference type="ChEBI" id="CHEBI:43474"/>
        <dbReference type="ChEBI" id="CHEBI:57699"/>
        <dbReference type="ChEBI" id="CHEBI:57980"/>
        <dbReference type="EC" id="3.1.3.15"/>
    </reaction>
</comment>
<name>A0ABR7HSE7_9FIRM</name>
<keyword evidence="11" id="KW-1185">Reference proteome</keyword>
<evidence type="ECO:0000259" key="9">
    <source>
        <dbReference type="SMART" id="SM00481"/>
    </source>
</evidence>
<dbReference type="EMBL" id="JACOPR010000003">
    <property type="protein sequence ID" value="MBC5730367.1"/>
    <property type="molecule type" value="Genomic_DNA"/>
</dbReference>
<dbReference type="RefSeq" id="WP_186963308.1">
    <property type="nucleotide sequence ID" value="NZ_JACOPR010000003.1"/>
</dbReference>
<dbReference type="InterPro" id="IPR016195">
    <property type="entry name" value="Pol/histidinol_Pase-like"/>
</dbReference>
<dbReference type="PANTHER" id="PTHR21039:SF0">
    <property type="entry name" value="HISTIDINOL-PHOSPHATASE"/>
    <property type="match status" value="1"/>
</dbReference>
<comment type="caution">
    <text evidence="10">The sequence shown here is derived from an EMBL/GenBank/DDBJ whole genome shotgun (WGS) entry which is preliminary data.</text>
</comment>
<protein>
    <recommendedName>
        <fullName evidence="3 8">Histidinol-phosphatase</fullName>
        <shortName evidence="8">HolPase</shortName>
        <ecNumber evidence="3 8">3.1.3.15</ecNumber>
    </recommendedName>
</protein>
<evidence type="ECO:0000256" key="4">
    <source>
        <dbReference type="ARBA" id="ARBA00022605"/>
    </source>
</evidence>
<dbReference type="Proteomes" id="UP000660021">
    <property type="component" value="Unassembled WGS sequence"/>
</dbReference>
<evidence type="ECO:0000256" key="1">
    <source>
        <dbReference type="ARBA" id="ARBA00004970"/>
    </source>
</evidence>
<evidence type="ECO:0000313" key="11">
    <source>
        <dbReference type="Proteomes" id="UP000660021"/>
    </source>
</evidence>
<evidence type="ECO:0000256" key="2">
    <source>
        <dbReference type="ARBA" id="ARBA00009152"/>
    </source>
</evidence>
<dbReference type="InterPro" id="IPR010140">
    <property type="entry name" value="Histidinol_P_phosphatase_HisJ"/>
</dbReference>
<evidence type="ECO:0000256" key="3">
    <source>
        <dbReference type="ARBA" id="ARBA00013085"/>
    </source>
</evidence>
<keyword evidence="4 8" id="KW-0028">Amino-acid biosynthesis</keyword>
<keyword evidence="5 8" id="KW-0378">Hydrolase</keyword>
<reference evidence="10 11" key="1">
    <citation type="submission" date="2020-08" db="EMBL/GenBank/DDBJ databases">
        <title>Genome public.</title>
        <authorList>
            <person name="Liu C."/>
            <person name="Sun Q."/>
        </authorList>
    </citation>
    <scope>NUCLEOTIDE SEQUENCE [LARGE SCALE GENOMIC DNA]</scope>
    <source>
        <strain evidence="10 11">New-38</strain>
    </source>
</reference>
<organism evidence="10 11">
    <name type="scientific">Pseudoflavonifractor hominis</name>
    <dbReference type="NCBI Taxonomy" id="2763059"/>
    <lineage>
        <taxon>Bacteria</taxon>
        <taxon>Bacillati</taxon>
        <taxon>Bacillota</taxon>
        <taxon>Clostridia</taxon>
        <taxon>Eubacteriales</taxon>
        <taxon>Oscillospiraceae</taxon>
        <taxon>Pseudoflavonifractor</taxon>
    </lineage>
</organism>
<evidence type="ECO:0000313" key="10">
    <source>
        <dbReference type="EMBL" id="MBC5730367.1"/>
    </source>
</evidence>
<accession>A0ABR7HSE7</accession>
<dbReference type="SMART" id="SM00481">
    <property type="entry name" value="POLIIIAc"/>
    <property type="match status" value="1"/>
</dbReference>
<comment type="pathway">
    <text evidence="1 8">Amino-acid biosynthesis; L-histidine biosynthesis; L-histidine from 5-phospho-alpha-D-ribose 1-diphosphate: step 8/9.</text>
</comment>
<dbReference type="NCBIfam" id="TIGR01856">
    <property type="entry name" value="hisJ_fam"/>
    <property type="match status" value="1"/>
</dbReference>
<feature type="domain" description="Polymerase/histidinol phosphatase N-terminal" evidence="9">
    <location>
        <begin position="4"/>
        <end position="86"/>
    </location>
</feature>
<dbReference type="Pfam" id="PF02811">
    <property type="entry name" value="PHP"/>
    <property type="match status" value="1"/>
</dbReference>
<dbReference type="SUPFAM" id="SSF89550">
    <property type="entry name" value="PHP domain-like"/>
    <property type="match status" value="1"/>
</dbReference>
<proteinExistence type="inferred from homology"/>
<dbReference type="InterPro" id="IPR004013">
    <property type="entry name" value="PHP_dom"/>
</dbReference>
<evidence type="ECO:0000256" key="5">
    <source>
        <dbReference type="ARBA" id="ARBA00022801"/>
    </source>
</evidence>
<dbReference type="InterPro" id="IPR003141">
    <property type="entry name" value="Pol/His_phosphatase_N"/>
</dbReference>
<dbReference type="Gene3D" id="3.20.20.140">
    <property type="entry name" value="Metal-dependent hydrolases"/>
    <property type="match status" value="1"/>
</dbReference>
<sequence>MYFIDYHTHTRLSPDGHVPLAEMARAAEKAGLSELCVTDHYDRILEHGGFAPDYDWSPALEQFRTTAPAFEGRLQLRFGIEYGSAPFDPDYARRMLALPELDFVIGSLHNLSPELGGEDFFYFSYDSEETCRRVLDDYFASMLRLVELPETYDILGHIIYPLRYMPQEISLAPWWDSIDTVLRRVVETGRGIELNTYCGKTVAPWRPILERYRALGGELITVGSDAHFPERVGLGIPAAYDLLKDTGFRYVTTYHRHNPVPKPL</sequence>